<keyword evidence="6" id="KW-0378">Hydrolase</keyword>
<dbReference type="SUPFAM" id="SSF50692">
    <property type="entry name" value="ADC-like"/>
    <property type="match status" value="1"/>
</dbReference>
<reference evidence="9 10" key="2">
    <citation type="submission" date="2024-07" db="EMBL/GenBank/DDBJ databases">
        <authorList>
            <person name="Akdeniz Z."/>
        </authorList>
    </citation>
    <scope>NUCLEOTIDE SEQUENCE [LARGE SCALE GENOMIC DNA]</scope>
</reference>
<dbReference type="PANTHER" id="PTHR23078">
    <property type="entry name" value="VESICULAR-FUSION PROTEIN NSF"/>
    <property type="match status" value="1"/>
</dbReference>
<dbReference type="Pfam" id="PF17862">
    <property type="entry name" value="AAA_lid_3"/>
    <property type="match status" value="1"/>
</dbReference>
<keyword evidence="4 6" id="KW-0067">ATP-binding</keyword>
<name>A0AA86QM33_9EUKA</name>
<keyword evidence="2 6" id="KW-0813">Transport</keyword>
<dbReference type="SMART" id="SM00382">
    <property type="entry name" value="AAA"/>
    <property type="match status" value="2"/>
</dbReference>
<dbReference type="GO" id="GO:0043001">
    <property type="term" value="P:Golgi to plasma membrane protein transport"/>
    <property type="evidence" value="ECO:0007669"/>
    <property type="project" value="TreeGrafter"/>
</dbReference>
<dbReference type="InterPro" id="IPR041569">
    <property type="entry name" value="AAA_lid_3"/>
</dbReference>
<comment type="caution">
    <text evidence="8">The sequence shown here is derived from an EMBL/GenBank/DDBJ whole genome shotgun (WGS) entry which is preliminary data.</text>
</comment>
<dbReference type="InterPro" id="IPR003960">
    <property type="entry name" value="ATPase_AAA_CS"/>
</dbReference>
<dbReference type="GO" id="GO:0006891">
    <property type="term" value="P:intra-Golgi vesicle-mediated transport"/>
    <property type="evidence" value="ECO:0007669"/>
    <property type="project" value="TreeGrafter"/>
</dbReference>
<dbReference type="GO" id="GO:0005524">
    <property type="term" value="F:ATP binding"/>
    <property type="evidence" value="ECO:0007669"/>
    <property type="project" value="UniProtKB-UniRule"/>
</dbReference>
<evidence type="ECO:0000259" key="7">
    <source>
        <dbReference type="SMART" id="SM00382"/>
    </source>
</evidence>
<evidence type="ECO:0000313" key="8">
    <source>
        <dbReference type="EMBL" id="CAI9956357.1"/>
    </source>
</evidence>
<comment type="similarity">
    <text evidence="1 6">Belongs to the AAA ATPase family.</text>
</comment>
<comment type="catalytic activity">
    <reaction evidence="6">
        <text>ATP + H2O = ADP + phosphate + H(+)</text>
        <dbReference type="Rhea" id="RHEA:13065"/>
        <dbReference type="ChEBI" id="CHEBI:15377"/>
        <dbReference type="ChEBI" id="CHEBI:15378"/>
        <dbReference type="ChEBI" id="CHEBI:30616"/>
        <dbReference type="ChEBI" id="CHEBI:43474"/>
        <dbReference type="ChEBI" id="CHEBI:456216"/>
        <dbReference type="EC" id="3.6.4.6"/>
    </reaction>
</comment>
<dbReference type="InterPro" id="IPR027417">
    <property type="entry name" value="P-loop_NTPase"/>
</dbReference>
<dbReference type="GO" id="GO:0005795">
    <property type="term" value="C:Golgi stack"/>
    <property type="evidence" value="ECO:0007669"/>
    <property type="project" value="TreeGrafter"/>
</dbReference>
<dbReference type="AlphaFoldDB" id="A0AA86QM33"/>
<dbReference type="PANTHER" id="PTHR23078:SF3">
    <property type="entry name" value="VESICLE-FUSING ATPASE"/>
    <property type="match status" value="1"/>
</dbReference>
<dbReference type="GO" id="GO:0035494">
    <property type="term" value="P:SNARE complex disassembly"/>
    <property type="evidence" value="ECO:0007669"/>
    <property type="project" value="InterPro"/>
</dbReference>
<sequence>MPLFTPEKAQTTDQAKQNCVFMNTKDYDDMVAKCQIKPLYVQLNGVVFLAKPLAECPKDKIMLNANQRKHARISLLSNIQVEPYAPQHSDYTDLVQFAIVPRKALPFDSMNSDLLQKEAISQLIHRTVYDQPLTLEFEQQFFDVTAKSQTLQIVTNTTFFKFSVPHPASKNLQLTGDHVESAVVKDSQLMRFVKQTQESMKQKSDGQEQPTDDDNFELDIEFLGVGGCNKQFADIFRRAFVPRLLPPQIVKQYQMQMVRGLVLYGPPGTGKTLIARKIGEILNAKEPKLVSGPEILNAYVGKSEENIRNLFADAEKEYEEKGDDSELHLIIMDELDAICKQRGSRNDSTGTGDSIVNQLLAKMDGVKQINNVLVIGMTNRLDLMDEALLRPGRFEIQVEIHLPDKVGREQIFRIHTKRFVAKNAFDPEISIEELAELTPNYSGAEIQGVVNAALSYAQTRMMNAQAALEGQQVSLKEFRLLKKDFIRALKEVKAGFGKCDDKQIQLIQQMGFLNSAGTTPIIQDIQNYIQTIRNSSIKLGTVLLHSNSSGTGKSSIAAEIAKTCGIEFVKFISAEALVLKAATEMERCNAIVKAFQDAYKVPEALIILDGIEDIIMYTSEGMRFSNQILTTMLPLLKRGQGRLIVIGTTSKFYGMQALDVTKCFYKQIHVDGLDKTLINEIVQEWCESRNIKWEGGKASELQCIIDREIVTIRALLQSLEQAASGCNEVQCSDFGKFFENTW</sequence>
<evidence type="ECO:0000256" key="4">
    <source>
        <dbReference type="ARBA" id="ARBA00022840"/>
    </source>
</evidence>
<evidence type="ECO:0000256" key="6">
    <source>
        <dbReference type="RuleBase" id="RU367045"/>
    </source>
</evidence>
<comment type="function">
    <text evidence="6">Required for vesicle-mediated transport. Catalyzes the fusion of transport vesicles within the Golgi cisternae. Is also required for transport from the endoplasmic reticulum to the Golgi stack. Seems to function as a fusion protein required for the delivery of cargo proteins to all compartments of the Golgi stack independent of vesicle origin.</text>
</comment>
<dbReference type="GO" id="GO:0016887">
    <property type="term" value="F:ATP hydrolysis activity"/>
    <property type="evidence" value="ECO:0007669"/>
    <property type="project" value="InterPro"/>
</dbReference>
<dbReference type="FunFam" id="3.40.50.300:FF:000154">
    <property type="entry name" value="Vesicle-fusing ATPase 1"/>
    <property type="match status" value="1"/>
</dbReference>
<keyword evidence="6" id="KW-0963">Cytoplasm</keyword>
<dbReference type="Gene3D" id="2.40.40.20">
    <property type="match status" value="1"/>
</dbReference>
<protein>
    <recommendedName>
        <fullName evidence="6">Vesicle-fusing ATPase</fullName>
        <ecNumber evidence="6">3.6.4.6</ecNumber>
    </recommendedName>
</protein>
<dbReference type="FunFam" id="1.10.8.60:FF:000115">
    <property type="entry name" value="N-ethylmaleimide-sensitive fusion protein, putative"/>
    <property type="match status" value="1"/>
</dbReference>
<proteinExistence type="inferred from homology"/>
<keyword evidence="6" id="KW-0479">Metal-binding</keyword>
<accession>A0AA86QM33</accession>
<dbReference type="Pfam" id="PF00004">
    <property type="entry name" value="AAA"/>
    <property type="match status" value="2"/>
</dbReference>
<evidence type="ECO:0000256" key="2">
    <source>
        <dbReference type="ARBA" id="ARBA00022448"/>
    </source>
</evidence>
<organism evidence="8">
    <name type="scientific">Hexamita inflata</name>
    <dbReference type="NCBI Taxonomy" id="28002"/>
    <lineage>
        <taxon>Eukaryota</taxon>
        <taxon>Metamonada</taxon>
        <taxon>Diplomonadida</taxon>
        <taxon>Hexamitidae</taxon>
        <taxon>Hexamitinae</taxon>
        <taxon>Hexamita</taxon>
    </lineage>
</organism>
<dbReference type="PROSITE" id="PS00674">
    <property type="entry name" value="AAA"/>
    <property type="match status" value="1"/>
</dbReference>
<dbReference type="Proteomes" id="UP001642409">
    <property type="component" value="Unassembled WGS sequence"/>
</dbReference>
<dbReference type="InterPro" id="IPR039812">
    <property type="entry name" value="Vesicle-fus_ATPase"/>
</dbReference>
<dbReference type="SUPFAM" id="SSF52540">
    <property type="entry name" value="P-loop containing nucleoside triphosphate hydrolases"/>
    <property type="match status" value="2"/>
</dbReference>
<keyword evidence="5 6" id="KW-0653">Protein transport</keyword>
<dbReference type="InterPro" id="IPR009010">
    <property type="entry name" value="Asp_de-COase-like_dom_sf"/>
</dbReference>
<dbReference type="EMBL" id="CAXDID020000170">
    <property type="protein sequence ID" value="CAL6046949.1"/>
    <property type="molecule type" value="Genomic_DNA"/>
</dbReference>
<comment type="subcellular location">
    <subcellularLocation>
        <location evidence="6">Cytoplasm</location>
    </subcellularLocation>
</comment>
<evidence type="ECO:0000313" key="9">
    <source>
        <dbReference type="EMBL" id="CAL6046949.1"/>
    </source>
</evidence>
<dbReference type="Gene3D" id="3.40.50.300">
    <property type="entry name" value="P-loop containing nucleotide triphosphate hydrolases"/>
    <property type="match status" value="2"/>
</dbReference>
<dbReference type="GO" id="GO:0046872">
    <property type="term" value="F:metal ion binding"/>
    <property type="evidence" value="ECO:0007669"/>
    <property type="project" value="UniProtKB-UniRule"/>
</dbReference>
<keyword evidence="6" id="KW-0460">Magnesium</keyword>
<evidence type="ECO:0000256" key="5">
    <source>
        <dbReference type="ARBA" id="ARBA00022927"/>
    </source>
</evidence>
<keyword evidence="10" id="KW-1185">Reference proteome</keyword>
<evidence type="ECO:0000256" key="3">
    <source>
        <dbReference type="ARBA" id="ARBA00022741"/>
    </source>
</evidence>
<dbReference type="InterPro" id="IPR003959">
    <property type="entry name" value="ATPase_AAA_core"/>
</dbReference>
<evidence type="ECO:0000313" key="10">
    <source>
        <dbReference type="Proteomes" id="UP001642409"/>
    </source>
</evidence>
<evidence type="ECO:0000256" key="1">
    <source>
        <dbReference type="ARBA" id="ARBA00006914"/>
    </source>
</evidence>
<feature type="domain" description="AAA+ ATPase" evidence="7">
    <location>
        <begin position="538"/>
        <end position="674"/>
    </location>
</feature>
<dbReference type="EC" id="3.6.4.6" evidence="6"/>
<gene>
    <name evidence="9" type="ORF">HINF_LOCUS41970</name>
    <name evidence="8" type="ORF">HINF_LOCUS44002</name>
</gene>
<dbReference type="EMBL" id="CATOUU010000873">
    <property type="protein sequence ID" value="CAI9956357.1"/>
    <property type="molecule type" value="Genomic_DNA"/>
</dbReference>
<dbReference type="Gene3D" id="1.10.8.60">
    <property type="match status" value="1"/>
</dbReference>
<reference evidence="8" key="1">
    <citation type="submission" date="2023-06" db="EMBL/GenBank/DDBJ databases">
        <authorList>
            <person name="Kurt Z."/>
        </authorList>
    </citation>
    <scope>NUCLEOTIDE SEQUENCE</scope>
</reference>
<feature type="domain" description="AAA+ ATPase" evidence="7">
    <location>
        <begin position="257"/>
        <end position="404"/>
    </location>
</feature>
<keyword evidence="3 6" id="KW-0547">Nucleotide-binding</keyword>
<comment type="cofactor">
    <cofactor evidence="6">
        <name>Mg(2+)</name>
        <dbReference type="ChEBI" id="CHEBI:18420"/>
    </cofactor>
    <text evidence="6">Binds 1 Mg(2+) ion per subunit.</text>
</comment>
<keyword evidence="6" id="KW-0931">ER-Golgi transport</keyword>
<dbReference type="InterPro" id="IPR003593">
    <property type="entry name" value="AAA+_ATPase"/>
</dbReference>
<dbReference type="FunFam" id="3.40.50.300:FF:000166">
    <property type="entry name" value="vesicle-fusing ATPase isoform X1"/>
    <property type="match status" value="1"/>
</dbReference>